<keyword evidence="6" id="KW-0547">Nucleotide-binding</keyword>
<keyword evidence="11" id="KW-0456">Lyase</keyword>
<dbReference type="GO" id="GO:0009190">
    <property type="term" value="P:cyclic nucleotide biosynthetic process"/>
    <property type="evidence" value="ECO:0007669"/>
    <property type="project" value="InterPro"/>
</dbReference>
<dbReference type="EC" id="4.6.1.1" evidence="3"/>
<evidence type="ECO:0000256" key="12">
    <source>
        <dbReference type="SAM" id="Phobius"/>
    </source>
</evidence>
<dbReference type="Pfam" id="PF20967">
    <property type="entry name" value="MASE7"/>
    <property type="match status" value="1"/>
</dbReference>
<organism evidence="14 15">
    <name type="scientific">Hyphomicrobium denitrificans (strain ATCC 51888 / DSM 1869 / NCIMB 11706 / TK 0415)</name>
    <dbReference type="NCBI Taxonomy" id="582899"/>
    <lineage>
        <taxon>Bacteria</taxon>
        <taxon>Pseudomonadati</taxon>
        <taxon>Pseudomonadota</taxon>
        <taxon>Alphaproteobacteria</taxon>
        <taxon>Hyphomicrobiales</taxon>
        <taxon>Hyphomicrobiaceae</taxon>
        <taxon>Hyphomicrobium</taxon>
    </lineage>
</organism>
<reference evidence="15" key="1">
    <citation type="journal article" date="2011" name="J. Bacteriol.">
        <title>Genome sequences of eight morphologically diverse alphaproteobacteria.</title>
        <authorList>
            <consortium name="US DOE Joint Genome Institute"/>
            <person name="Brown P.J."/>
            <person name="Kysela D.T."/>
            <person name="Buechlein A."/>
            <person name="Hemmerich C."/>
            <person name="Brun Y.V."/>
        </authorList>
    </citation>
    <scope>NUCLEOTIDE SEQUENCE [LARGE SCALE GENOMIC DNA]</scope>
    <source>
        <strain evidence="15">ATCC 51888 / DSM 1869 / NCIB 11706 / TK 0415</strain>
    </source>
</reference>
<dbReference type="Pfam" id="PF00211">
    <property type="entry name" value="Guanylate_cyc"/>
    <property type="match status" value="1"/>
</dbReference>
<evidence type="ECO:0000256" key="2">
    <source>
        <dbReference type="ARBA" id="ARBA00004141"/>
    </source>
</evidence>
<dbReference type="Gene3D" id="3.30.70.1230">
    <property type="entry name" value="Nucleotide cyclase"/>
    <property type="match status" value="1"/>
</dbReference>
<evidence type="ECO:0000256" key="6">
    <source>
        <dbReference type="ARBA" id="ARBA00022741"/>
    </source>
</evidence>
<evidence type="ECO:0000256" key="9">
    <source>
        <dbReference type="ARBA" id="ARBA00022989"/>
    </source>
</evidence>
<evidence type="ECO:0000313" key="14">
    <source>
        <dbReference type="EMBL" id="ADJ24507.1"/>
    </source>
</evidence>
<dbReference type="PANTHER" id="PTHR45627">
    <property type="entry name" value="ADENYLATE CYCLASE TYPE 1"/>
    <property type="match status" value="1"/>
</dbReference>
<dbReference type="RefSeq" id="WP_013216666.1">
    <property type="nucleotide sequence ID" value="NC_014313.1"/>
</dbReference>
<feature type="transmembrane region" description="Helical" evidence="12">
    <location>
        <begin position="60"/>
        <end position="81"/>
    </location>
</feature>
<sequence>MTIADRDNQRRGQRGEPRSWLQGCVVLLKQIVRPVKAMFGAIACIGIKDYPPDTQRRLKIVNVFSFLVVVTTFIYAIQLWMSGDETMMPVVFINLALAVILSFVPLMHRFNEMAGGLLLVVAEFSALIGFTSYFGRLGGAPLQYVVAAAAPFVIFEARRFWLVFVIVVSALVLHLIAWFQFPMEAARLHADQKVIDSLYVQGAITTFGLIAACVYYAFGLVETAKAETETVLRNILPDAIVERLKMAPGQTIADGFTEASVLFADISGFVRLARGLGPEKTVALLNRLVTAFDELAQQHGVEKIKTIGDAYMVASGVPVPRPDHAQALAAMALDLVATVRTIAADENIDLNVRIGIAAGPMTAGIIGKNKFSYDVWGDPVNMASRLEQSSEVGRITICPTCYAALKESFILRPRGLIDIKGVGEQEAWFLDGRREPSLTLPV</sequence>
<name>D8JTV9_HYPDA</name>
<dbReference type="PANTHER" id="PTHR45627:SF12">
    <property type="entry name" value="ADENYLATE CYCLASE TYPE 2"/>
    <property type="match status" value="1"/>
</dbReference>
<evidence type="ECO:0000256" key="8">
    <source>
        <dbReference type="ARBA" id="ARBA00022842"/>
    </source>
</evidence>
<dbReference type="GO" id="GO:0046872">
    <property type="term" value="F:metal ion binding"/>
    <property type="evidence" value="ECO:0007669"/>
    <property type="project" value="UniProtKB-KW"/>
</dbReference>
<dbReference type="GO" id="GO:0005886">
    <property type="term" value="C:plasma membrane"/>
    <property type="evidence" value="ECO:0007669"/>
    <property type="project" value="TreeGrafter"/>
</dbReference>
<dbReference type="STRING" id="582899.Hden_2711"/>
<proteinExistence type="predicted"/>
<keyword evidence="15" id="KW-1185">Reference proteome</keyword>
<dbReference type="HOGENOM" id="CLU_001072_14_0_5"/>
<keyword evidence="8" id="KW-0460">Magnesium</keyword>
<dbReference type="InterPro" id="IPR048432">
    <property type="entry name" value="MASE7"/>
</dbReference>
<protein>
    <recommendedName>
        <fullName evidence="3">adenylate cyclase</fullName>
        <ecNumber evidence="3">4.6.1.1</ecNumber>
    </recommendedName>
</protein>
<feature type="transmembrane region" description="Helical" evidence="12">
    <location>
        <begin position="199"/>
        <end position="218"/>
    </location>
</feature>
<evidence type="ECO:0000313" key="15">
    <source>
        <dbReference type="Proteomes" id="UP000002033"/>
    </source>
</evidence>
<dbReference type="PROSITE" id="PS50125">
    <property type="entry name" value="GUANYLATE_CYCLASE_2"/>
    <property type="match status" value="1"/>
</dbReference>
<accession>D8JTV9</accession>
<evidence type="ECO:0000256" key="1">
    <source>
        <dbReference type="ARBA" id="ARBA00001593"/>
    </source>
</evidence>
<dbReference type="InterPro" id="IPR001054">
    <property type="entry name" value="A/G_cyclase"/>
</dbReference>
<feature type="transmembrane region" description="Helical" evidence="12">
    <location>
        <begin position="87"/>
        <end position="107"/>
    </location>
</feature>
<dbReference type="SMART" id="SM00044">
    <property type="entry name" value="CYCc"/>
    <property type="match status" value="1"/>
</dbReference>
<comment type="subcellular location">
    <subcellularLocation>
        <location evidence="2">Membrane</location>
        <topology evidence="2">Multi-pass membrane protein</topology>
    </subcellularLocation>
</comment>
<evidence type="ECO:0000256" key="4">
    <source>
        <dbReference type="ARBA" id="ARBA00022692"/>
    </source>
</evidence>
<evidence type="ECO:0000256" key="3">
    <source>
        <dbReference type="ARBA" id="ARBA00012201"/>
    </source>
</evidence>
<feature type="domain" description="Guanylate cyclase" evidence="13">
    <location>
        <begin position="260"/>
        <end position="387"/>
    </location>
</feature>
<dbReference type="GO" id="GO:0004016">
    <property type="term" value="F:adenylate cyclase activity"/>
    <property type="evidence" value="ECO:0007669"/>
    <property type="project" value="UniProtKB-EC"/>
</dbReference>
<dbReference type="EMBL" id="CP002083">
    <property type="protein sequence ID" value="ADJ24507.1"/>
    <property type="molecule type" value="Genomic_DNA"/>
</dbReference>
<keyword evidence="7" id="KW-0067">ATP-binding</keyword>
<feature type="transmembrane region" description="Helical" evidence="12">
    <location>
        <begin position="140"/>
        <end position="155"/>
    </location>
</feature>
<evidence type="ECO:0000259" key="13">
    <source>
        <dbReference type="PROSITE" id="PS50125"/>
    </source>
</evidence>
<dbReference type="eggNOG" id="COG2114">
    <property type="taxonomic scope" value="Bacteria"/>
</dbReference>
<dbReference type="GO" id="GO:0007189">
    <property type="term" value="P:adenylate cyclase-activating G protein-coupled receptor signaling pathway"/>
    <property type="evidence" value="ECO:0007669"/>
    <property type="project" value="TreeGrafter"/>
</dbReference>
<gene>
    <name evidence="14" type="ordered locus">Hden_2711</name>
</gene>
<dbReference type="AlphaFoldDB" id="D8JTV9"/>
<keyword evidence="10 12" id="KW-0472">Membrane</keyword>
<dbReference type="KEGG" id="hdn:Hden_2711"/>
<comment type="catalytic activity">
    <reaction evidence="1">
        <text>ATP = 3',5'-cyclic AMP + diphosphate</text>
        <dbReference type="Rhea" id="RHEA:15389"/>
        <dbReference type="ChEBI" id="CHEBI:30616"/>
        <dbReference type="ChEBI" id="CHEBI:33019"/>
        <dbReference type="ChEBI" id="CHEBI:58165"/>
        <dbReference type="EC" id="4.6.1.1"/>
    </reaction>
</comment>
<feature type="transmembrane region" description="Helical" evidence="12">
    <location>
        <begin position="114"/>
        <end position="134"/>
    </location>
</feature>
<dbReference type="GO" id="GO:0005524">
    <property type="term" value="F:ATP binding"/>
    <property type="evidence" value="ECO:0007669"/>
    <property type="project" value="UniProtKB-KW"/>
</dbReference>
<dbReference type="Proteomes" id="UP000002033">
    <property type="component" value="Chromosome"/>
</dbReference>
<evidence type="ECO:0000256" key="7">
    <source>
        <dbReference type="ARBA" id="ARBA00022840"/>
    </source>
</evidence>
<dbReference type="GO" id="GO:0035556">
    <property type="term" value="P:intracellular signal transduction"/>
    <property type="evidence" value="ECO:0007669"/>
    <property type="project" value="InterPro"/>
</dbReference>
<feature type="transmembrane region" description="Helical" evidence="12">
    <location>
        <begin position="160"/>
        <end position="179"/>
    </location>
</feature>
<dbReference type="OrthoDB" id="315417at2"/>
<dbReference type="CDD" id="cd07302">
    <property type="entry name" value="CHD"/>
    <property type="match status" value="1"/>
</dbReference>
<evidence type="ECO:0000256" key="11">
    <source>
        <dbReference type="ARBA" id="ARBA00023239"/>
    </source>
</evidence>
<keyword evidence="4 12" id="KW-0812">Transmembrane</keyword>
<dbReference type="InterPro" id="IPR029787">
    <property type="entry name" value="Nucleotide_cyclase"/>
</dbReference>
<evidence type="ECO:0000256" key="5">
    <source>
        <dbReference type="ARBA" id="ARBA00022723"/>
    </source>
</evidence>
<keyword evidence="9 12" id="KW-1133">Transmembrane helix</keyword>
<dbReference type="SUPFAM" id="SSF55073">
    <property type="entry name" value="Nucleotide cyclase"/>
    <property type="match status" value="1"/>
</dbReference>
<evidence type="ECO:0000256" key="10">
    <source>
        <dbReference type="ARBA" id="ARBA00023136"/>
    </source>
</evidence>
<keyword evidence="5" id="KW-0479">Metal-binding</keyword>